<accession>A0ABV3SPW1</accession>
<sequence length="86" mass="8778">MSPPDIPHARENDDVFVLVMLVLVAGADAVFSEGLAFATAAALALANVAHEGIVQGAMTLQLLKSDDEGKLAATTAFALGMVLLGN</sequence>
<feature type="transmembrane region" description="Helical" evidence="1">
    <location>
        <begin position="15"/>
        <end position="48"/>
    </location>
</feature>
<organism evidence="2 3">
    <name type="scientific">Aquibium pacificus</name>
    <dbReference type="NCBI Taxonomy" id="3153579"/>
    <lineage>
        <taxon>Bacteria</taxon>
        <taxon>Pseudomonadati</taxon>
        <taxon>Pseudomonadota</taxon>
        <taxon>Alphaproteobacteria</taxon>
        <taxon>Hyphomicrobiales</taxon>
        <taxon>Phyllobacteriaceae</taxon>
        <taxon>Aquibium</taxon>
    </lineage>
</organism>
<gene>
    <name evidence="2" type="ORF">ABGN05_24670</name>
</gene>
<evidence type="ECO:0000313" key="2">
    <source>
        <dbReference type="EMBL" id="MEX0408839.1"/>
    </source>
</evidence>
<reference evidence="2 3" key="1">
    <citation type="submission" date="2024-05" db="EMBL/GenBank/DDBJ databases">
        <authorList>
            <person name="Jiang F."/>
        </authorList>
    </citation>
    <scope>NUCLEOTIDE SEQUENCE [LARGE SCALE GENOMIC DNA]</scope>
    <source>
        <strain evidence="2 3">LZ166</strain>
    </source>
</reference>
<comment type="caution">
    <text evidence="2">The sequence shown here is derived from an EMBL/GenBank/DDBJ whole genome shotgun (WGS) entry which is preliminary data.</text>
</comment>
<dbReference type="RefSeq" id="WP_367956691.1">
    <property type="nucleotide sequence ID" value="NZ_JBDPGJ010000006.1"/>
</dbReference>
<keyword evidence="1" id="KW-0812">Transmembrane</keyword>
<name>A0ABV3SPW1_9HYPH</name>
<keyword evidence="3" id="KW-1185">Reference proteome</keyword>
<evidence type="ECO:0000256" key="1">
    <source>
        <dbReference type="SAM" id="Phobius"/>
    </source>
</evidence>
<dbReference type="EMBL" id="JBDPGJ010000006">
    <property type="protein sequence ID" value="MEX0408839.1"/>
    <property type="molecule type" value="Genomic_DNA"/>
</dbReference>
<protein>
    <submittedName>
        <fullName evidence="2">Uncharacterized protein</fullName>
    </submittedName>
</protein>
<keyword evidence="1" id="KW-0472">Membrane</keyword>
<keyword evidence="1" id="KW-1133">Transmembrane helix</keyword>
<proteinExistence type="predicted"/>
<dbReference type="Proteomes" id="UP001556692">
    <property type="component" value="Unassembled WGS sequence"/>
</dbReference>
<evidence type="ECO:0000313" key="3">
    <source>
        <dbReference type="Proteomes" id="UP001556692"/>
    </source>
</evidence>